<dbReference type="InterPro" id="IPR036881">
    <property type="entry name" value="Glyco_hydro_3_C_sf"/>
</dbReference>
<dbReference type="PANTHER" id="PTHR30620">
    <property type="entry name" value="PERIPLASMIC BETA-GLUCOSIDASE-RELATED"/>
    <property type="match status" value="1"/>
</dbReference>
<sequence length="746" mass="83195">MAKKASDHIVYYKNPEGPVIGTVSRKVIEKDGLYFKDLDGSGEFKSYDDWRLPAKERAEAYAKTLSVDEKIAQLFISDWRMGKYLSQFPDHQPKLDESGTLDDAEFDGKTIFGKQHLPGTTDLIKNWFSRHLILRANPTTEDLTDWLNQLHAVAEECEHFVPVQVVSNSRNENGEIVFGMNDAGGVFATWPGTLGIAAAVKGSGIEVVDQFADCIRREWNAVGLKKGYMYMADVVSDPRWQRTYGTFGEDPNLICEIFKHIIPRIQGSENGVTSDGVAMTVKHFPGGGARENGFDPHYQMGQWNVYQTEGSLEKYHIPGFQVAVDHHASSIMPYYAKPAAAKSEPQTDKNGDTMELLPYGFAYNKPFIDGLLRQQMGFKGYINSDTGIVHNMSWGVEMLDKPERIGFAVNHAGVDLISGLFDNEFGREAYDRTSNDYYETNPVPEGFTKEELVLTEEALNRAVTRTLTELFELGMFENPYRDPKQAVEIVSNQADWENAMDAHRKSVVLLKNDGVLPLTSEKLNDKLVYAECFNKNSETAQKATQSLREQLKDSITLTEDYTKADYAILFLTPSSGEYFNATPGYLELDLCEGKTVPDVDNEGRPAATTHLETTLSGVGRIAEIARAIHDRGGKVIANLNITLAWEVGNVEPYCDAFLAGFDTYVSATLDVIFGQFAPTGKLPLTLPRGDEVLKVDENGVCISPNDVPGYEKDAYIPDALKDENGKAYAYRDKAGNYYELNFGLNY</sequence>
<gene>
    <name evidence="9" type="ORF">IAC96_11240</name>
</gene>
<reference evidence="9" key="2">
    <citation type="journal article" date="2021" name="PeerJ">
        <title>Extensive microbial diversity within the chicken gut microbiome revealed by metagenomics and culture.</title>
        <authorList>
            <person name="Gilroy R."/>
            <person name="Ravi A."/>
            <person name="Getino M."/>
            <person name="Pursley I."/>
            <person name="Horton D.L."/>
            <person name="Alikhan N.F."/>
            <person name="Baker D."/>
            <person name="Gharbi K."/>
            <person name="Hall N."/>
            <person name="Watson M."/>
            <person name="Adriaenssens E.M."/>
            <person name="Foster-Nyarko E."/>
            <person name="Jarju S."/>
            <person name="Secka A."/>
            <person name="Antonio M."/>
            <person name="Oren A."/>
            <person name="Chaudhuri R.R."/>
            <person name="La Ragione R."/>
            <person name="Hildebrand F."/>
            <person name="Pallen M.J."/>
        </authorList>
    </citation>
    <scope>NUCLEOTIDE SEQUENCE</scope>
    <source>
        <strain evidence="9">ChiW13-3771</strain>
    </source>
</reference>
<comment type="caution">
    <text evidence="9">The sequence shown here is derived from an EMBL/GenBank/DDBJ whole genome shotgun (WGS) entry which is preliminary data.</text>
</comment>
<dbReference type="EMBL" id="DVHN01000149">
    <property type="protein sequence ID" value="HIR89512.1"/>
    <property type="molecule type" value="Genomic_DNA"/>
</dbReference>
<evidence type="ECO:0000259" key="8">
    <source>
        <dbReference type="Pfam" id="PF01915"/>
    </source>
</evidence>
<dbReference type="InterPro" id="IPR001764">
    <property type="entry name" value="Glyco_hydro_3_N"/>
</dbReference>
<evidence type="ECO:0000256" key="6">
    <source>
        <dbReference type="ARBA" id="ARBA00023295"/>
    </source>
</evidence>
<evidence type="ECO:0000256" key="3">
    <source>
        <dbReference type="ARBA" id="ARBA00012744"/>
    </source>
</evidence>
<comment type="catalytic activity">
    <reaction evidence="1">
        <text>Hydrolysis of terminal, non-reducing beta-D-glucosyl residues with release of beta-D-glucose.</text>
        <dbReference type="EC" id="3.2.1.21"/>
    </reaction>
</comment>
<comment type="similarity">
    <text evidence="2">Belongs to the glycosyl hydrolase 3 family.</text>
</comment>
<dbReference type="SUPFAM" id="SSF51445">
    <property type="entry name" value="(Trans)glycosidases"/>
    <property type="match status" value="1"/>
</dbReference>
<dbReference type="Proteomes" id="UP000824201">
    <property type="component" value="Unassembled WGS sequence"/>
</dbReference>
<evidence type="ECO:0000256" key="4">
    <source>
        <dbReference type="ARBA" id="ARBA00022729"/>
    </source>
</evidence>
<keyword evidence="6" id="KW-0326">Glycosidase</keyword>
<evidence type="ECO:0000256" key="5">
    <source>
        <dbReference type="ARBA" id="ARBA00022801"/>
    </source>
</evidence>
<dbReference type="InterPro" id="IPR051915">
    <property type="entry name" value="Cellulose_Degrad_GH3"/>
</dbReference>
<protein>
    <recommendedName>
        <fullName evidence="3">beta-glucosidase</fullName>
        <ecNumber evidence="3">3.2.1.21</ecNumber>
    </recommendedName>
</protein>
<accession>A0A9D1EFL8</accession>
<dbReference type="AlphaFoldDB" id="A0A9D1EFL8"/>
<dbReference type="InterPro" id="IPR017853">
    <property type="entry name" value="GH"/>
</dbReference>
<evidence type="ECO:0000256" key="1">
    <source>
        <dbReference type="ARBA" id="ARBA00000448"/>
    </source>
</evidence>
<dbReference type="InterPro" id="IPR036962">
    <property type="entry name" value="Glyco_hydro_3_N_sf"/>
</dbReference>
<evidence type="ECO:0000259" key="7">
    <source>
        <dbReference type="Pfam" id="PF00933"/>
    </source>
</evidence>
<keyword evidence="5 9" id="KW-0378">Hydrolase</keyword>
<dbReference type="PANTHER" id="PTHR30620:SF16">
    <property type="entry name" value="LYSOSOMAL BETA GLUCOSIDASE"/>
    <property type="match status" value="1"/>
</dbReference>
<keyword evidence="4" id="KW-0732">Signal</keyword>
<dbReference type="Gene3D" id="3.40.50.1700">
    <property type="entry name" value="Glycoside hydrolase family 3 C-terminal domain"/>
    <property type="match status" value="1"/>
</dbReference>
<dbReference type="Pfam" id="PF00933">
    <property type="entry name" value="Glyco_hydro_3"/>
    <property type="match status" value="1"/>
</dbReference>
<organism evidence="9 10">
    <name type="scientific">Candidatus Fimimorpha faecalis</name>
    <dbReference type="NCBI Taxonomy" id="2840824"/>
    <lineage>
        <taxon>Bacteria</taxon>
        <taxon>Bacillati</taxon>
        <taxon>Bacillota</taxon>
        <taxon>Clostridia</taxon>
        <taxon>Eubacteriales</taxon>
        <taxon>Candidatus Fimimorpha</taxon>
    </lineage>
</organism>
<reference evidence="9" key="1">
    <citation type="submission" date="2020-10" db="EMBL/GenBank/DDBJ databases">
        <authorList>
            <person name="Gilroy R."/>
        </authorList>
    </citation>
    <scope>NUCLEOTIDE SEQUENCE</scope>
    <source>
        <strain evidence="9">ChiW13-3771</strain>
    </source>
</reference>
<feature type="domain" description="Glycoside hydrolase family 3 N-terminal" evidence="7">
    <location>
        <begin position="185"/>
        <end position="416"/>
    </location>
</feature>
<dbReference type="InterPro" id="IPR002772">
    <property type="entry name" value="Glyco_hydro_3_C"/>
</dbReference>
<dbReference type="Gene3D" id="3.20.20.300">
    <property type="entry name" value="Glycoside hydrolase, family 3, N-terminal domain"/>
    <property type="match status" value="1"/>
</dbReference>
<dbReference type="SUPFAM" id="SSF52279">
    <property type="entry name" value="Beta-D-glucan exohydrolase, C-terminal domain"/>
    <property type="match status" value="1"/>
</dbReference>
<evidence type="ECO:0000256" key="2">
    <source>
        <dbReference type="ARBA" id="ARBA00005336"/>
    </source>
</evidence>
<dbReference type="EC" id="3.2.1.21" evidence="3"/>
<dbReference type="PRINTS" id="PR00133">
    <property type="entry name" value="GLHYDRLASE3"/>
</dbReference>
<dbReference type="GO" id="GO:0008422">
    <property type="term" value="F:beta-glucosidase activity"/>
    <property type="evidence" value="ECO:0007669"/>
    <property type="project" value="UniProtKB-EC"/>
</dbReference>
<evidence type="ECO:0000313" key="10">
    <source>
        <dbReference type="Proteomes" id="UP000824201"/>
    </source>
</evidence>
<proteinExistence type="inferred from homology"/>
<name>A0A9D1EFL8_9FIRM</name>
<dbReference type="GO" id="GO:0009251">
    <property type="term" value="P:glucan catabolic process"/>
    <property type="evidence" value="ECO:0007669"/>
    <property type="project" value="TreeGrafter"/>
</dbReference>
<dbReference type="Pfam" id="PF01915">
    <property type="entry name" value="Glyco_hydro_3_C"/>
    <property type="match status" value="1"/>
</dbReference>
<evidence type="ECO:0000313" key="9">
    <source>
        <dbReference type="EMBL" id="HIR89512.1"/>
    </source>
</evidence>
<feature type="domain" description="Glycoside hydrolase family 3 C-terminal" evidence="8">
    <location>
        <begin position="507"/>
        <end position="746"/>
    </location>
</feature>